<evidence type="ECO:0000256" key="1">
    <source>
        <dbReference type="SAM" id="MobiDB-lite"/>
    </source>
</evidence>
<dbReference type="PANTHER" id="PTHR33166">
    <property type="entry name" value="GAG_P30 DOMAIN-CONTAINING PROTEIN"/>
    <property type="match status" value="1"/>
</dbReference>
<dbReference type="InterPro" id="IPR050462">
    <property type="entry name" value="Retroviral_Gag-Pol_poly"/>
</dbReference>
<sequence length="184" mass="20600">SVRGRIHQADNVLRTSLGDLQVLLFTCCTSKEKSQIPVAAQAHADELAAQNQGHITYLTGGDAIPNQDPHWDYQQEGRGLEHKNHMINCLTEGMKRELTQRKDENPALLQGRLMEAFREYTNINPDTPERQVLPGGPLEGRMPSVWEKSTETLPDRQTRGPLEAGPPPVLKRNWGSQTDDGQED</sequence>
<reference evidence="2 3" key="1">
    <citation type="journal article" date="2019" name="PLoS ONE">
        <title>Genomic analyses reveal an absence of contemporary introgressive admixture between fin whales and blue whales, despite known hybrids.</title>
        <authorList>
            <person name="Westbury M.V."/>
            <person name="Petersen B."/>
            <person name="Lorenzen E.D."/>
        </authorList>
    </citation>
    <scope>NUCLEOTIDE SEQUENCE [LARGE SCALE GENOMIC DNA]</scope>
    <source>
        <strain evidence="2">FinWhale-01</strain>
    </source>
</reference>
<name>A0A6A1PZX3_BALPH</name>
<keyword evidence="3" id="KW-1185">Reference proteome</keyword>
<dbReference type="InterPro" id="IPR008919">
    <property type="entry name" value="Retrov_capsid_N"/>
</dbReference>
<dbReference type="AlphaFoldDB" id="A0A6A1PZX3"/>
<organism evidence="2 3">
    <name type="scientific">Balaenoptera physalus</name>
    <name type="common">Fin whale</name>
    <name type="synonym">Balaena physalus</name>
    <dbReference type="NCBI Taxonomy" id="9770"/>
    <lineage>
        <taxon>Eukaryota</taxon>
        <taxon>Metazoa</taxon>
        <taxon>Chordata</taxon>
        <taxon>Craniata</taxon>
        <taxon>Vertebrata</taxon>
        <taxon>Euteleostomi</taxon>
        <taxon>Mammalia</taxon>
        <taxon>Eutheria</taxon>
        <taxon>Laurasiatheria</taxon>
        <taxon>Artiodactyla</taxon>
        <taxon>Whippomorpha</taxon>
        <taxon>Cetacea</taxon>
        <taxon>Mysticeti</taxon>
        <taxon>Balaenopteridae</taxon>
        <taxon>Balaenoptera</taxon>
    </lineage>
</organism>
<feature type="non-terminal residue" evidence="2">
    <location>
        <position position="1"/>
    </location>
</feature>
<dbReference type="SUPFAM" id="SSF47943">
    <property type="entry name" value="Retrovirus capsid protein, N-terminal core domain"/>
    <property type="match status" value="1"/>
</dbReference>
<dbReference type="OrthoDB" id="9806270at2759"/>
<accession>A0A6A1PZX3</accession>
<dbReference type="GO" id="GO:0016032">
    <property type="term" value="P:viral process"/>
    <property type="evidence" value="ECO:0007669"/>
    <property type="project" value="InterPro"/>
</dbReference>
<feature type="region of interest" description="Disordered" evidence="1">
    <location>
        <begin position="124"/>
        <end position="184"/>
    </location>
</feature>
<feature type="compositionally biased region" description="Polar residues" evidence="1">
    <location>
        <begin position="174"/>
        <end position="184"/>
    </location>
</feature>
<dbReference type="Proteomes" id="UP000437017">
    <property type="component" value="Unassembled WGS sequence"/>
</dbReference>
<evidence type="ECO:0000313" key="2">
    <source>
        <dbReference type="EMBL" id="KAB0400413.1"/>
    </source>
</evidence>
<comment type="caution">
    <text evidence="2">The sequence shown here is derived from an EMBL/GenBank/DDBJ whole genome shotgun (WGS) entry which is preliminary data.</text>
</comment>
<proteinExistence type="predicted"/>
<dbReference type="EMBL" id="SGJD01001356">
    <property type="protein sequence ID" value="KAB0400413.1"/>
    <property type="molecule type" value="Genomic_DNA"/>
</dbReference>
<protein>
    <submittedName>
        <fullName evidence="2">Uncharacterized protein</fullName>
    </submittedName>
</protein>
<evidence type="ECO:0000313" key="3">
    <source>
        <dbReference type="Proteomes" id="UP000437017"/>
    </source>
</evidence>
<feature type="compositionally biased region" description="Basic and acidic residues" evidence="1">
    <location>
        <begin position="148"/>
        <end position="158"/>
    </location>
</feature>
<gene>
    <name evidence="2" type="ORF">E2I00_010743</name>
</gene>
<dbReference type="Gene3D" id="1.10.375.10">
    <property type="entry name" value="Human Immunodeficiency Virus Type 1 Capsid Protein"/>
    <property type="match status" value="1"/>
</dbReference>